<feature type="chain" id="PRO_5006411656" evidence="1">
    <location>
        <begin position="30"/>
        <end position="227"/>
    </location>
</feature>
<gene>
    <name evidence="2" type="ORF">FC46_GL001222</name>
</gene>
<evidence type="ECO:0000256" key="1">
    <source>
        <dbReference type="SAM" id="SignalP"/>
    </source>
</evidence>
<dbReference type="AlphaFoldDB" id="A0A0R1UEC0"/>
<dbReference type="PATRIC" id="fig|1423763.3.peg.1238"/>
<name>A0A0R1UEC0_9LACO</name>
<dbReference type="OrthoDB" id="2319138at2"/>
<dbReference type="Proteomes" id="UP000051036">
    <property type="component" value="Unassembled WGS sequence"/>
</dbReference>
<evidence type="ECO:0000313" key="2">
    <source>
        <dbReference type="EMBL" id="KRL88981.1"/>
    </source>
</evidence>
<keyword evidence="1" id="KW-0732">Signal</keyword>
<dbReference type="EMBL" id="AZFM01000035">
    <property type="protein sequence ID" value="KRL88981.1"/>
    <property type="molecule type" value="Genomic_DNA"/>
</dbReference>
<protein>
    <submittedName>
        <fullName evidence="2">Uncharacterized protein</fullName>
    </submittedName>
</protein>
<dbReference type="RefSeq" id="WP_057799717.1">
    <property type="nucleotide sequence ID" value="NZ_AZFM01000035.1"/>
</dbReference>
<comment type="caution">
    <text evidence="2">The sequence shown here is derived from an EMBL/GenBank/DDBJ whole genome shotgun (WGS) entry which is preliminary data.</text>
</comment>
<evidence type="ECO:0000313" key="3">
    <source>
        <dbReference type="Proteomes" id="UP000051036"/>
    </source>
</evidence>
<reference evidence="2 3" key="1">
    <citation type="journal article" date="2015" name="Genome Announc.">
        <title>Expanding the biotechnology potential of lactobacilli through comparative genomics of 213 strains and associated genera.</title>
        <authorList>
            <person name="Sun Z."/>
            <person name="Harris H.M."/>
            <person name="McCann A."/>
            <person name="Guo C."/>
            <person name="Argimon S."/>
            <person name="Zhang W."/>
            <person name="Yang X."/>
            <person name="Jeffery I.B."/>
            <person name="Cooney J.C."/>
            <person name="Kagawa T.F."/>
            <person name="Liu W."/>
            <person name="Song Y."/>
            <person name="Salvetti E."/>
            <person name="Wrobel A."/>
            <person name="Rasinkangas P."/>
            <person name="Parkhill J."/>
            <person name="Rea M.C."/>
            <person name="O'Sullivan O."/>
            <person name="Ritari J."/>
            <person name="Douillard F.P."/>
            <person name="Paul Ross R."/>
            <person name="Yang R."/>
            <person name="Briner A.E."/>
            <person name="Felis G.E."/>
            <person name="de Vos W.M."/>
            <person name="Barrangou R."/>
            <person name="Klaenhammer T.R."/>
            <person name="Caufield P.W."/>
            <person name="Cui Y."/>
            <person name="Zhang H."/>
            <person name="O'Toole P.W."/>
        </authorList>
    </citation>
    <scope>NUCLEOTIDE SEQUENCE [LARGE SCALE GENOMIC DNA]</scope>
    <source>
        <strain evidence="2 3">DSM 16043</strain>
    </source>
</reference>
<sequence>MKRINAKKVLFSSIAAAGILLSAAAPVQAATPSTSGVKGVRNVKKNKDYTIKDVPDLTKQGYILRIPDKVGRLKNQVISGKENYNRASQSLDAFKAKTVSPSKVKNIKFRIEKIAEFHTKGFGAPEYFVASKDKQYYGWHTQPELEYIHLHDKNFAGIYKPLKKMAESKTGRVSTKKNTQYFNQAMAAAKKLPNGSEKKFVISSLNQLKKNGNINNGGKNLLLFGIY</sequence>
<feature type="signal peptide" evidence="1">
    <location>
        <begin position="1"/>
        <end position="29"/>
    </location>
</feature>
<organism evidence="2 3">
    <name type="scientific">Lactobacillus kalixensis DSM 16043</name>
    <dbReference type="NCBI Taxonomy" id="1423763"/>
    <lineage>
        <taxon>Bacteria</taxon>
        <taxon>Bacillati</taxon>
        <taxon>Bacillota</taxon>
        <taxon>Bacilli</taxon>
        <taxon>Lactobacillales</taxon>
        <taxon>Lactobacillaceae</taxon>
        <taxon>Lactobacillus</taxon>
    </lineage>
</organism>
<proteinExistence type="predicted"/>
<accession>A0A0R1UEC0</accession>
<keyword evidence="3" id="KW-1185">Reference proteome</keyword>